<evidence type="ECO:0000313" key="1">
    <source>
        <dbReference type="EMBL" id="HDD44845.1"/>
    </source>
</evidence>
<evidence type="ECO:0008006" key="2">
    <source>
        <dbReference type="Google" id="ProtNLM"/>
    </source>
</evidence>
<dbReference type="AlphaFoldDB" id="A0A7C0U401"/>
<dbReference type="EMBL" id="DRBS01000308">
    <property type="protein sequence ID" value="HDD44845.1"/>
    <property type="molecule type" value="Genomic_DNA"/>
</dbReference>
<dbReference type="Proteomes" id="UP000886289">
    <property type="component" value="Unassembled WGS sequence"/>
</dbReference>
<proteinExistence type="predicted"/>
<sequence>MAKMKKTRLSFKLLCLLFLVVTIFSCIVISQKPLGEKQSSIIDPNLLGIWYNVKEEGYLAILKRDDGYLKFILFDNSDEPPLELQGYISQIDKERYLNLQLIETVNDKREPKKYYIFAHYYINQNNELAISLFNYDFFKKAIKAGLIKGEIKNKSIMDLKLTDSTKNLINFIKNHKKEEYLDKAIILKKMRPEP</sequence>
<gene>
    <name evidence="1" type="ORF">ENG63_08320</name>
</gene>
<comment type="caution">
    <text evidence="1">The sequence shown here is derived from an EMBL/GenBank/DDBJ whole genome shotgun (WGS) entry which is preliminary data.</text>
</comment>
<dbReference type="PROSITE" id="PS51257">
    <property type="entry name" value="PROKAR_LIPOPROTEIN"/>
    <property type="match status" value="1"/>
</dbReference>
<reference evidence="1" key="1">
    <citation type="journal article" date="2020" name="mSystems">
        <title>Genome- and Community-Level Interaction Insights into Carbon Utilization and Element Cycling Functions of Hydrothermarchaeota in Hydrothermal Sediment.</title>
        <authorList>
            <person name="Zhou Z."/>
            <person name="Liu Y."/>
            <person name="Xu W."/>
            <person name="Pan J."/>
            <person name="Luo Z.H."/>
            <person name="Li M."/>
        </authorList>
    </citation>
    <scope>NUCLEOTIDE SEQUENCE [LARGE SCALE GENOMIC DNA]</scope>
    <source>
        <strain evidence="1">HyVt-233</strain>
    </source>
</reference>
<accession>A0A7C0U401</accession>
<protein>
    <recommendedName>
        <fullName evidence="2">Lipoprotein</fullName>
    </recommendedName>
</protein>
<organism evidence="1">
    <name type="scientific">Desulfofervidus auxilii</name>
    <dbReference type="NCBI Taxonomy" id="1621989"/>
    <lineage>
        <taxon>Bacteria</taxon>
        <taxon>Pseudomonadati</taxon>
        <taxon>Thermodesulfobacteriota</taxon>
        <taxon>Candidatus Desulfofervidia</taxon>
        <taxon>Candidatus Desulfofervidales</taxon>
        <taxon>Candidatus Desulfofervidaceae</taxon>
        <taxon>Candidatus Desulfofervidus</taxon>
    </lineage>
</organism>
<name>A0A7C0U401_DESA2</name>